<dbReference type="AlphaFoldDB" id="A0AAV4RUT8"/>
<organism evidence="2 3">
    <name type="scientific">Caerostris extrusa</name>
    <name type="common">Bark spider</name>
    <name type="synonym">Caerostris bankana</name>
    <dbReference type="NCBI Taxonomy" id="172846"/>
    <lineage>
        <taxon>Eukaryota</taxon>
        <taxon>Metazoa</taxon>
        <taxon>Ecdysozoa</taxon>
        <taxon>Arthropoda</taxon>
        <taxon>Chelicerata</taxon>
        <taxon>Arachnida</taxon>
        <taxon>Araneae</taxon>
        <taxon>Araneomorphae</taxon>
        <taxon>Entelegynae</taxon>
        <taxon>Araneoidea</taxon>
        <taxon>Araneidae</taxon>
        <taxon>Caerostris</taxon>
    </lineage>
</organism>
<protein>
    <recommendedName>
        <fullName evidence="4">Transposase</fullName>
    </recommendedName>
</protein>
<evidence type="ECO:0008006" key="4">
    <source>
        <dbReference type="Google" id="ProtNLM"/>
    </source>
</evidence>
<proteinExistence type="predicted"/>
<evidence type="ECO:0000313" key="3">
    <source>
        <dbReference type="Proteomes" id="UP001054945"/>
    </source>
</evidence>
<evidence type="ECO:0000256" key="1">
    <source>
        <dbReference type="SAM" id="MobiDB-lite"/>
    </source>
</evidence>
<feature type="region of interest" description="Disordered" evidence="1">
    <location>
        <begin position="1"/>
        <end position="24"/>
    </location>
</feature>
<keyword evidence="3" id="KW-1185">Reference proteome</keyword>
<name>A0AAV4RUT8_CAEEX</name>
<sequence length="151" mass="16384">MDGSVDALVPRGAPSSNPHNEGILSHLPQKYQFNLGGTSERTSSRGLHLDLHPGPDLGVLVVVNRRSLKSDARKTTRKVAEGLDVDRSTVVRHLHRGGNQKSSTNHELEQLLNPVGTVTLETYCQDIGKMHQKTVTFMASIGLSKTTHSSA</sequence>
<accession>A0AAV4RUT8</accession>
<comment type="caution">
    <text evidence="2">The sequence shown here is derived from an EMBL/GenBank/DDBJ whole genome shotgun (WGS) entry which is preliminary data.</text>
</comment>
<reference evidence="2 3" key="1">
    <citation type="submission" date="2021-06" db="EMBL/GenBank/DDBJ databases">
        <title>Caerostris extrusa draft genome.</title>
        <authorList>
            <person name="Kono N."/>
            <person name="Arakawa K."/>
        </authorList>
    </citation>
    <scope>NUCLEOTIDE SEQUENCE [LARGE SCALE GENOMIC DNA]</scope>
</reference>
<dbReference type="EMBL" id="BPLR01008329">
    <property type="protein sequence ID" value="GIY23892.1"/>
    <property type="molecule type" value="Genomic_DNA"/>
</dbReference>
<gene>
    <name evidence="2" type="ORF">CEXT_294981</name>
</gene>
<evidence type="ECO:0000313" key="2">
    <source>
        <dbReference type="EMBL" id="GIY23892.1"/>
    </source>
</evidence>
<dbReference type="Proteomes" id="UP001054945">
    <property type="component" value="Unassembled WGS sequence"/>
</dbReference>